<dbReference type="PANTHER" id="PTHR21349">
    <property type="entry name" value="50S RIBOSOMAL PROTEIN L21"/>
    <property type="match status" value="1"/>
</dbReference>
<comment type="caution">
    <text evidence="6">The sequence shown here is derived from an EMBL/GenBank/DDBJ whole genome shotgun (WGS) entry which is preliminary data.</text>
</comment>
<dbReference type="NCBIfam" id="TIGR00061">
    <property type="entry name" value="L21"/>
    <property type="match status" value="1"/>
</dbReference>
<dbReference type="InterPro" id="IPR001787">
    <property type="entry name" value="Ribosomal_bL21"/>
</dbReference>
<reference evidence="7" key="1">
    <citation type="journal article" date="2019" name="Int. J. Syst. Evol. Microbiol.">
        <title>The Global Catalogue of Microorganisms (GCM) 10K type strain sequencing project: providing services to taxonomists for standard genome sequencing and annotation.</title>
        <authorList>
            <consortium name="The Broad Institute Genomics Platform"/>
            <consortium name="The Broad Institute Genome Sequencing Center for Infectious Disease"/>
            <person name="Wu L."/>
            <person name="Ma J."/>
        </authorList>
    </citation>
    <scope>NUCLEOTIDE SEQUENCE [LARGE SCALE GENOMIC DNA]</scope>
    <source>
        <strain evidence="7">CGMCC 1.19062</strain>
    </source>
</reference>
<comment type="function">
    <text evidence="4 5">This protein binds to 23S rRNA in the presence of protein L20.</text>
</comment>
<keyword evidence="2 4" id="KW-0689">Ribosomal protein</keyword>
<keyword evidence="4 5" id="KW-0694">RNA-binding</keyword>
<sequence length="103" mass="11127">MYAVIQTGGKQYRVAQNDVITVEKIDADVGAAVSLDKVLMIGEGPSVSMGAAVAGKVVKAEVVEQTRGPKIIIFKKRRRQNSRRKNGHRQDLTVLKITALPAA</sequence>
<name>A0ABW5DT63_9PROT</name>
<evidence type="ECO:0000256" key="3">
    <source>
        <dbReference type="ARBA" id="ARBA00023274"/>
    </source>
</evidence>
<keyword evidence="7" id="KW-1185">Reference proteome</keyword>
<protein>
    <recommendedName>
        <fullName evidence="4">Large ribosomal subunit protein bL21</fullName>
    </recommendedName>
</protein>
<evidence type="ECO:0000256" key="2">
    <source>
        <dbReference type="ARBA" id="ARBA00022980"/>
    </source>
</evidence>
<evidence type="ECO:0000256" key="4">
    <source>
        <dbReference type="HAMAP-Rule" id="MF_01363"/>
    </source>
</evidence>
<accession>A0ABW5DT63</accession>
<dbReference type="Pfam" id="PF00829">
    <property type="entry name" value="Ribosomal_L21p"/>
    <property type="match status" value="1"/>
</dbReference>
<dbReference type="EMBL" id="JBHUIP010000012">
    <property type="protein sequence ID" value="MFD2264112.1"/>
    <property type="molecule type" value="Genomic_DNA"/>
</dbReference>
<dbReference type="RefSeq" id="WP_379877151.1">
    <property type="nucleotide sequence ID" value="NZ_JBHUIP010000012.1"/>
</dbReference>
<evidence type="ECO:0000313" key="6">
    <source>
        <dbReference type="EMBL" id="MFD2264112.1"/>
    </source>
</evidence>
<evidence type="ECO:0000256" key="5">
    <source>
        <dbReference type="RuleBase" id="RU000562"/>
    </source>
</evidence>
<keyword evidence="3 4" id="KW-0687">Ribonucleoprotein</keyword>
<organism evidence="6 7">
    <name type="scientific">Lacibacterium aquatile</name>
    <dbReference type="NCBI Taxonomy" id="1168082"/>
    <lineage>
        <taxon>Bacteria</taxon>
        <taxon>Pseudomonadati</taxon>
        <taxon>Pseudomonadota</taxon>
        <taxon>Alphaproteobacteria</taxon>
        <taxon>Rhodospirillales</taxon>
        <taxon>Rhodospirillaceae</taxon>
    </lineage>
</organism>
<gene>
    <name evidence="4 6" type="primary">rplU</name>
    <name evidence="6" type="ORF">ACFSM5_14515</name>
</gene>
<dbReference type="HAMAP" id="MF_01363">
    <property type="entry name" value="Ribosomal_bL21"/>
    <property type="match status" value="1"/>
</dbReference>
<dbReference type="InterPro" id="IPR028909">
    <property type="entry name" value="bL21-like"/>
</dbReference>
<dbReference type="InterPro" id="IPR036164">
    <property type="entry name" value="bL21-like_sf"/>
</dbReference>
<dbReference type="SUPFAM" id="SSF141091">
    <property type="entry name" value="L21p-like"/>
    <property type="match status" value="1"/>
</dbReference>
<dbReference type="PANTHER" id="PTHR21349:SF0">
    <property type="entry name" value="LARGE RIBOSOMAL SUBUNIT PROTEIN BL21M"/>
    <property type="match status" value="1"/>
</dbReference>
<dbReference type="Proteomes" id="UP001597295">
    <property type="component" value="Unassembled WGS sequence"/>
</dbReference>
<keyword evidence="4 5" id="KW-0699">rRNA-binding</keyword>
<dbReference type="GO" id="GO:0005840">
    <property type="term" value="C:ribosome"/>
    <property type="evidence" value="ECO:0007669"/>
    <property type="project" value="UniProtKB-KW"/>
</dbReference>
<comment type="similarity">
    <text evidence="1 4 5">Belongs to the bacterial ribosomal protein bL21 family.</text>
</comment>
<proteinExistence type="inferred from homology"/>
<comment type="subunit">
    <text evidence="4">Part of the 50S ribosomal subunit. Contacts protein L20.</text>
</comment>
<evidence type="ECO:0000256" key="1">
    <source>
        <dbReference type="ARBA" id="ARBA00008563"/>
    </source>
</evidence>
<evidence type="ECO:0000313" key="7">
    <source>
        <dbReference type="Proteomes" id="UP001597295"/>
    </source>
</evidence>